<dbReference type="Pfam" id="PF12833">
    <property type="entry name" value="HTH_18"/>
    <property type="match status" value="1"/>
</dbReference>
<dbReference type="PROSITE" id="PS01124">
    <property type="entry name" value="HTH_ARAC_FAMILY_2"/>
    <property type="match status" value="1"/>
</dbReference>
<organism evidence="6 7">
    <name type="scientific">Mitsuokella multacida</name>
    <dbReference type="NCBI Taxonomy" id="52226"/>
    <lineage>
        <taxon>Bacteria</taxon>
        <taxon>Bacillati</taxon>
        <taxon>Bacillota</taxon>
        <taxon>Negativicutes</taxon>
        <taxon>Selenomonadales</taxon>
        <taxon>Selenomonadaceae</taxon>
        <taxon>Mitsuokella</taxon>
    </lineage>
</organism>
<dbReference type="Gene3D" id="1.10.10.60">
    <property type="entry name" value="Homeodomain-like"/>
    <property type="match status" value="2"/>
</dbReference>
<name>A0A414NXL9_9FIRM</name>
<protein>
    <submittedName>
        <fullName evidence="6">AraC family transcriptional regulator</fullName>
    </submittedName>
</protein>
<dbReference type="AlphaFoldDB" id="A0A414NXL9"/>
<dbReference type="EMBL" id="QRHE01000004">
    <property type="protein sequence ID" value="RHF52134.1"/>
    <property type="molecule type" value="Genomic_DNA"/>
</dbReference>
<dbReference type="GO" id="GO:0003700">
    <property type="term" value="F:DNA-binding transcription factor activity"/>
    <property type="evidence" value="ECO:0007669"/>
    <property type="project" value="InterPro"/>
</dbReference>
<keyword evidence="3" id="KW-0804">Transcription</keyword>
<evidence type="ECO:0000256" key="2">
    <source>
        <dbReference type="ARBA" id="ARBA00023125"/>
    </source>
</evidence>
<dbReference type="InterPro" id="IPR003313">
    <property type="entry name" value="AraC-bd"/>
</dbReference>
<dbReference type="OrthoDB" id="9778008at2"/>
<proteinExistence type="predicted"/>
<dbReference type="InterPro" id="IPR018060">
    <property type="entry name" value="HTH_AraC"/>
</dbReference>
<evidence type="ECO:0000259" key="5">
    <source>
        <dbReference type="PROSITE" id="PS01124"/>
    </source>
</evidence>
<evidence type="ECO:0000256" key="3">
    <source>
        <dbReference type="ARBA" id="ARBA00023163"/>
    </source>
</evidence>
<dbReference type="SUPFAM" id="SSF51215">
    <property type="entry name" value="Regulatory protein AraC"/>
    <property type="match status" value="1"/>
</dbReference>
<keyword evidence="2" id="KW-0238">DNA-binding</keyword>
<dbReference type="SMART" id="SM00342">
    <property type="entry name" value="HTH_ARAC"/>
    <property type="match status" value="1"/>
</dbReference>
<accession>A0A414NXL9</accession>
<dbReference type="SUPFAM" id="SSF46689">
    <property type="entry name" value="Homeodomain-like"/>
    <property type="match status" value="2"/>
</dbReference>
<comment type="caution">
    <text evidence="6">The sequence shown here is derived from an EMBL/GenBank/DDBJ whole genome shotgun (WGS) entry which is preliminary data.</text>
</comment>
<dbReference type="PANTHER" id="PTHR43280:SF28">
    <property type="entry name" value="HTH-TYPE TRANSCRIPTIONAL ACTIVATOR RHAS"/>
    <property type="match status" value="1"/>
</dbReference>
<gene>
    <name evidence="6" type="ORF">DW674_05520</name>
</gene>
<evidence type="ECO:0000313" key="6">
    <source>
        <dbReference type="EMBL" id="RHF52134.1"/>
    </source>
</evidence>
<evidence type="ECO:0000256" key="4">
    <source>
        <dbReference type="SAM" id="MobiDB-lite"/>
    </source>
</evidence>
<dbReference type="InterPro" id="IPR009057">
    <property type="entry name" value="Homeodomain-like_sf"/>
</dbReference>
<dbReference type="InterPro" id="IPR037923">
    <property type="entry name" value="HTH-like"/>
</dbReference>
<keyword evidence="1" id="KW-0805">Transcription regulation</keyword>
<dbReference type="Pfam" id="PF02311">
    <property type="entry name" value="AraC_binding"/>
    <property type="match status" value="1"/>
</dbReference>
<evidence type="ECO:0000256" key="1">
    <source>
        <dbReference type="ARBA" id="ARBA00023015"/>
    </source>
</evidence>
<dbReference type="GO" id="GO:0043565">
    <property type="term" value="F:sequence-specific DNA binding"/>
    <property type="evidence" value="ECO:0007669"/>
    <property type="project" value="InterPro"/>
</dbReference>
<feature type="domain" description="HTH araC/xylS-type" evidence="5">
    <location>
        <begin position="179"/>
        <end position="277"/>
    </location>
</feature>
<evidence type="ECO:0000313" key="7">
    <source>
        <dbReference type="Proteomes" id="UP000283442"/>
    </source>
</evidence>
<sequence>MAIEEPGVLWRDGVYFYAASNFAKQHLFYPMWGATYELDHPYRIRRDYMDAYMIQYIARGALHFKLRGHHFVAKEGELVLLACREKNDYWSEGTARVKWFHFNGREVGPLLERIYETNGSGHMSTFFGARVEPLIDDILQGLKSGNCSEFQFSRDLYSVLCQLAEQSLEKETPAEESVRRAVAYIRRHYAEPLSVQDIAESVSLSPYYFTRLFKRIMMTSPHLYLLNHRLAEAKKMLVYTRDKIDTIAEATGFQSSSYFVRAFHREMNMTPKAFRQYFSAAGTHNRYKFEQEGGADRQVSDKSGLHESKK</sequence>
<feature type="region of interest" description="Disordered" evidence="4">
    <location>
        <begin position="291"/>
        <end position="310"/>
    </location>
</feature>
<reference evidence="6 7" key="1">
    <citation type="submission" date="2018-08" db="EMBL/GenBank/DDBJ databases">
        <title>A genome reference for cultivated species of the human gut microbiota.</title>
        <authorList>
            <person name="Zou Y."/>
            <person name="Xue W."/>
            <person name="Luo G."/>
        </authorList>
    </citation>
    <scope>NUCLEOTIDE SEQUENCE [LARGE SCALE GENOMIC DNA]</scope>
    <source>
        <strain evidence="6 7">AM25-21AC</strain>
    </source>
</reference>
<dbReference type="PANTHER" id="PTHR43280">
    <property type="entry name" value="ARAC-FAMILY TRANSCRIPTIONAL REGULATOR"/>
    <property type="match status" value="1"/>
</dbReference>
<dbReference type="RefSeq" id="WP_118175854.1">
    <property type="nucleotide sequence ID" value="NZ_DAWCQS010000103.1"/>
</dbReference>
<dbReference type="InterPro" id="IPR020449">
    <property type="entry name" value="Tscrpt_reg_AraC-type_HTH"/>
</dbReference>
<dbReference type="Proteomes" id="UP000283442">
    <property type="component" value="Unassembled WGS sequence"/>
</dbReference>
<dbReference type="PRINTS" id="PR00032">
    <property type="entry name" value="HTHARAC"/>
</dbReference>